<evidence type="ECO:0000256" key="1">
    <source>
        <dbReference type="SAM" id="Phobius"/>
    </source>
</evidence>
<proteinExistence type="predicted"/>
<dbReference type="EMBL" id="PGTM01000118">
    <property type="protein sequence ID" value="PJF35715.1"/>
    <property type="molecule type" value="Genomic_DNA"/>
</dbReference>
<name>A0A2M8PDT8_9CHLR</name>
<feature type="transmembrane region" description="Helical" evidence="1">
    <location>
        <begin position="347"/>
        <end position="368"/>
    </location>
</feature>
<sequence>MKRYCPKSEIVTPLFNVWGADRISEAGELSVIFDYGDWLGDIEIVRLLRILKTSALYEARRNEQNKPKPILVKVAHNGCEELLKREAVLMAKLTEQGGHPMLPALQPPYLIGDSNAVRRPYGKVAFGNETKYYIVYAYAEGEFLRDALIKNPQPWYLHAAWLTISMADVVAFIHHKAQHLVLNLCPDTIMIRYDRDGIPRPMLMDLSLAARPEAIKSDQIEILERYSIAAYIAPELLIDRENGQYGAQTDVYGLGVLLYEMLKGQPPYIYRLRRPEDVRQEVKTQPIPPLDRTDLSGEVNKIVTQAVDKSPARRHKDVRTFAKELRVLFGEVPPERTGWYRGIPRQWLAAGVAVVLLLVAWVFFMAVVQAGA</sequence>
<evidence type="ECO:0000259" key="2">
    <source>
        <dbReference type="PROSITE" id="PS50011"/>
    </source>
</evidence>
<dbReference type="GO" id="GO:0005524">
    <property type="term" value="F:ATP binding"/>
    <property type="evidence" value="ECO:0007669"/>
    <property type="project" value="InterPro"/>
</dbReference>
<dbReference type="PANTHER" id="PTHR24347">
    <property type="entry name" value="SERINE/THREONINE-PROTEIN KINASE"/>
    <property type="match status" value="1"/>
</dbReference>
<evidence type="ECO:0000313" key="6">
    <source>
        <dbReference type="Proteomes" id="UP000229681"/>
    </source>
</evidence>
<accession>A0A2M8PZ23</accession>
<dbReference type="Pfam" id="PF00069">
    <property type="entry name" value="Pkinase"/>
    <property type="match status" value="1"/>
</dbReference>
<organism evidence="3 6">
    <name type="scientific">Candidatus Thermofonsia Clade 1 bacterium</name>
    <dbReference type="NCBI Taxonomy" id="2364210"/>
    <lineage>
        <taxon>Bacteria</taxon>
        <taxon>Bacillati</taxon>
        <taxon>Chloroflexota</taxon>
        <taxon>Candidatus Thermofontia</taxon>
        <taxon>Candidatus Thermofonsia Clade 1</taxon>
    </lineage>
</organism>
<dbReference type="SUPFAM" id="SSF56112">
    <property type="entry name" value="Protein kinase-like (PK-like)"/>
    <property type="match status" value="1"/>
</dbReference>
<feature type="domain" description="Protein kinase" evidence="2">
    <location>
        <begin position="42"/>
        <end position="329"/>
    </location>
</feature>
<dbReference type="SMART" id="SM00220">
    <property type="entry name" value="S_TKc"/>
    <property type="match status" value="1"/>
</dbReference>
<dbReference type="InterPro" id="IPR011009">
    <property type="entry name" value="Kinase-like_dom_sf"/>
</dbReference>
<evidence type="ECO:0000313" key="4">
    <source>
        <dbReference type="EMBL" id="PJF42797.1"/>
    </source>
</evidence>
<keyword evidence="1" id="KW-1133">Transmembrane helix</keyword>
<dbReference type="Proteomes" id="UP000228947">
    <property type="component" value="Unassembled WGS sequence"/>
</dbReference>
<evidence type="ECO:0000313" key="5">
    <source>
        <dbReference type="Proteomes" id="UP000228947"/>
    </source>
</evidence>
<dbReference type="Proteomes" id="UP000229681">
    <property type="component" value="Unassembled WGS sequence"/>
</dbReference>
<dbReference type="GO" id="GO:0004672">
    <property type="term" value="F:protein kinase activity"/>
    <property type="evidence" value="ECO:0007669"/>
    <property type="project" value="InterPro"/>
</dbReference>
<dbReference type="PROSITE" id="PS50011">
    <property type="entry name" value="PROTEIN_KINASE_DOM"/>
    <property type="match status" value="1"/>
</dbReference>
<dbReference type="Gene3D" id="1.10.510.10">
    <property type="entry name" value="Transferase(Phosphotransferase) domain 1"/>
    <property type="match status" value="1"/>
</dbReference>
<dbReference type="InterPro" id="IPR000719">
    <property type="entry name" value="Prot_kinase_dom"/>
</dbReference>
<protein>
    <recommendedName>
        <fullName evidence="2">Protein kinase domain-containing protein</fullName>
    </recommendedName>
</protein>
<accession>A0A2M8PDT8</accession>
<gene>
    <name evidence="3" type="ORF">CUN49_09115</name>
    <name evidence="4" type="ORF">CUN50_02580</name>
</gene>
<dbReference type="EMBL" id="PGTL01000008">
    <property type="protein sequence ID" value="PJF42797.1"/>
    <property type="molecule type" value="Genomic_DNA"/>
</dbReference>
<evidence type="ECO:0000313" key="3">
    <source>
        <dbReference type="EMBL" id="PJF35715.1"/>
    </source>
</evidence>
<comment type="caution">
    <text evidence="3">The sequence shown here is derived from an EMBL/GenBank/DDBJ whole genome shotgun (WGS) entry which is preliminary data.</text>
</comment>
<keyword evidence="1" id="KW-0812">Transmembrane</keyword>
<keyword evidence="1" id="KW-0472">Membrane</keyword>
<reference evidence="5 6" key="1">
    <citation type="submission" date="2017-11" db="EMBL/GenBank/DDBJ databases">
        <title>Evolution of Phototrophy in the Chloroflexi Phylum Driven by Horizontal Gene Transfer.</title>
        <authorList>
            <person name="Ward L.M."/>
            <person name="Hemp J."/>
            <person name="Shih P.M."/>
            <person name="Mcglynn S.E."/>
            <person name="Fischer W."/>
        </authorList>
    </citation>
    <scope>NUCLEOTIDE SEQUENCE [LARGE SCALE GENOMIC DNA]</scope>
    <source>
        <strain evidence="4">CP1_1M</strain>
        <strain evidence="3">JP3_13</strain>
    </source>
</reference>
<dbReference type="AlphaFoldDB" id="A0A2M8PDT8"/>